<evidence type="ECO:0000256" key="2">
    <source>
        <dbReference type="ARBA" id="ARBA00012528"/>
    </source>
</evidence>
<dbReference type="EC" id="2.7.7.65" evidence="2"/>
<dbReference type="CDD" id="cd06225">
    <property type="entry name" value="HAMP"/>
    <property type="match status" value="1"/>
</dbReference>
<gene>
    <name evidence="7" type="primary">yedQ</name>
    <name evidence="7" type="ORF">MBHS_02469</name>
</gene>
<dbReference type="InterPro" id="IPR000160">
    <property type="entry name" value="GGDEF_dom"/>
</dbReference>
<evidence type="ECO:0000313" key="8">
    <source>
        <dbReference type="Proteomes" id="UP000236724"/>
    </source>
</evidence>
<dbReference type="GO" id="GO:0007165">
    <property type="term" value="P:signal transduction"/>
    <property type="evidence" value="ECO:0007669"/>
    <property type="project" value="InterPro"/>
</dbReference>
<dbReference type="AlphaFoldDB" id="A0A1H6FC68"/>
<dbReference type="SUPFAM" id="SSF55073">
    <property type="entry name" value="Nucleotide cyclase"/>
    <property type="match status" value="1"/>
</dbReference>
<evidence type="ECO:0000313" key="7">
    <source>
        <dbReference type="EMBL" id="SEH06605.1"/>
    </source>
</evidence>
<evidence type="ECO:0000256" key="1">
    <source>
        <dbReference type="ARBA" id="ARBA00001946"/>
    </source>
</evidence>
<dbReference type="FunFam" id="3.30.70.270:FF:000001">
    <property type="entry name" value="Diguanylate cyclase domain protein"/>
    <property type="match status" value="1"/>
</dbReference>
<keyword evidence="4" id="KW-1133">Transmembrane helix</keyword>
<dbReference type="NCBIfam" id="TIGR00254">
    <property type="entry name" value="GGDEF"/>
    <property type="match status" value="1"/>
</dbReference>
<keyword evidence="7" id="KW-0808">Transferase</keyword>
<evidence type="ECO:0000256" key="4">
    <source>
        <dbReference type="SAM" id="Phobius"/>
    </source>
</evidence>
<accession>A0A1H6FC68</accession>
<keyword evidence="4" id="KW-0472">Membrane</keyword>
<dbReference type="PROSITE" id="PS50885">
    <property type="entry name" value="HAMP"/>
    <property type="match status" value="1"/>
</dbReference>
<sequence length="457" mass="50751">MPRFTTKLFTDLAIWMIIFGLLTGISFPFFALWLGLPAQQILTPKFWMATLGAGLLLGTINYMLARRVVRPRLQLLANHMHVVESTIRDATFSGNWRHCSTEHCRVAVDSNDEIGESARAFNDLVEALFRSKEVEQAVSDFSKTLSSQLELDLLSSQALEMLLQHTNALAGALLIEKSGRMEVVAQHGLDNPAALADSDYVRKAMRTRKTQCVEFPEGVQVEAVMARFCPKEIIVTSVEFKENSLGVIILASNQAFNPEVSWLLELFRQGFGLALNNALIHAHLQHIAALDALTGAYNRRFGMARLHEEFNRSNRSSAPLGLIMVDLDHFKHINDTYGHLIGDRVLHLTSDSIRNSLRGGDLMIRYGGEEFLVVLPAAKLKEATDIAERIRCIIAKLNVQDGEQTVRLTASFGVSAYPEDNAIDIEELISHVDTALYQAKAQGRNQVVIANTNPGST</sequence>
<feature type="transmembrane region" description="Helical" evidence="4">
    <location>
        <begin position="46"/>
        <end position="65"/>
    </location>
</feature>
<comment type="catalytic activity">
    <reaction evidence="3">
        <text>2 GTP = 3',3'-c-di-GMP + 2 diphosphate</text>
        <dbReference type="Rhea" id="RHEA:24898"/>
        <dbReference type="ChEBI" id="CHEBI:33019"/>
        <dbReference type="ChEBI" id="CHEBI:37565"/>
        <dbReference type="ChEBI" id="CHEBI:58805"/>
        <dbReference type="EC" id="2.7.7.65"/>
    </reaction>
</comment>
<name>A0A1H6FC68_9GAMM</name>
<keyword evidence="8" id="KW-1185">Reference proteome</keyword>
<dbReference type="PANTHER" id="PTHR45138:SF9">
    <property type="entry name" value="DIGUANYLATE CYCLASE DGCM-RELATED"/>
    <property type="match status" value="1"/>
</dbReference>
<dbReference type="Gene3D" id="3.30.70.270">
    <property type="match status" value="1"/>
</dbReference>
<evidence type="ECO:0000259" key="6">
    <source>
        <dbReference type="PROSITE" id="PS50887"/>
    </source>
</evidence>
<dbReference type="Proteomes" id="UP000236724">
    <property type="component" value="Unassembled WGS sequence"/>
</dbReference>
<dbReference type="InterPro" id="IPR003660">
    <property type="entry name" value="HAMP_dom"/>
</dbReference>
<keyword evidence="7" id="KW-0548">Nucleotidyltransferase</keyword>
<dbReference type="SMART" id="SM00267">
    <property type="entry name" value="GGDEF"/>
    <property type="match status" value="1"/>
</dbReference>
<dbReference type="GO" id="GO:0016020">
    <property type="term" value="C:membrane"/>
    <property type="evidence" value="ECO:0007669"/>
    <property type="project" value="InterPro"/>
</dbReference>
<evidence type="ECO:0000259" key="5">
    <source>
        <dbReference type="PROSITE" id="PS50885"/>
    </source>
</evidence>
<comment type="cofactor">
    <cofactor evidence="1">
        <name>Mg(2+)</name>
        <dbReference type="ChEBI" id="CHEBI:18420"/>
    </cofactor>
</comment>
<reference evidence="7 8" key="1">
    <citation type="submission" date="2016-10" db="EMBL/GenBank/DDBJ databases">
        <authorList>
            <person name="de Groot N.N."/>
        </authorList>
    </citation>
    <scope>NUCLEOTIDE SEQUENCE [LARGE SCALE GENOMIC DNA]</scope>
    <source>
        <strain evidence="7">MBHS1</strain>
    </source>
</reference>
<dbReference type="EMBL" id="FMSV02000501">
    <property type="protein sequence ID" value="SEH06605.1"/>
    <property type="molecule type" value="Genomic_DNA"/>
</dbReference>
<dbReference type="InterPro" id="IPR043128">
    <property type="entry name" value="Rev_trsase/Diguanyl_cyclase"/>
</dbReference>
<dbReference type="Gene3D" id="3.30.450.40">
    <property type="match status" value="1"/>
</dbReference>
<dbReference type="InterPro" id="IPR029787">
    <property type="entry name" value="Nucleotide_cyclase"/>
</dbReference>
<dbReference type="PANTHER" id="PTHR45138">
    <property type="entry name" value="REGULATORY COMPONENTS OF SENSORY TRANSDUCTION SYSTEM"/>
    <property type="match status" value="1"/>
</dbReference>
<dbReference type="OrthoDB" id="9773156at2"/>
<protein>
    <recommendedName>
        <fullName evidence="2">diguanylate cyclase</fullName>
        <ecNumber evidence="2">2.7.7.65</ecNumber>
    </recommendedName>
</protein>
<dbReference type="Pfam" id="PF00990">
    <property type="entry name" value="GGDEF"/>
    <property type="match status" value="1"/>
</dbReference>
<feature type="transmembrane region" description="Helical" evidence="4">
    <location>
        <begin position="12"/>
        <end position="34"/>
    </location>
</feature>
<proteinExistence type="predicted"/>
<organism evidence="7 8">
    <name type="scientific">Candidatus Venteria ishoeyi</name>
    <dbReference type="NCBI Taxonomy" id="1899563"/>
    <lineage>
        <taxon>Bacteria</taxon>
        <taxon>Pseudomonadati</taxon>
        <taxon>Pseudomonadota</taxon>
        <taxon>Gammaproteobacteria</taxon>
        <taxon>Thiotrichales</taxon>
        <taxon>Thiotrichaceae</taxon>
        <taxon>Venteria</taxon>
    </lineage>
</organism>
<feature type="domain" description="GGDEF" evidence="6">
    <location>
        <begin position="318"/>
        <end position="452"/>
    </location>
</feature>
<dbReference type="SUPFAM" id="SSF55781">
    <property type="entry name" value="GAF domain-like"/>
    <property type="match status" value="1"/>
</dbReference>
<evidence type="ECO:0000256" key="3">
    <source>
        <dbReference type="ARBA" id="ARBA00034247"/>
    </source>
</evidence>
<feature type="domain" description="HAMP" evidence="5">
    <location>
        <begin position="105"/>
        <end position="133"/>
    </location>
</feature>
<keyword evidence="4" id="KW-0812">Transmembrane</keyword>
<dbReference type="InterPro" id="IPR029016">
    <property type="entry name" value="GAF-like_dom_sf"/>
</dbReference>
<dbReference type="InterPro" id="IPR050469">
    <property type="entry name" value="Diguanylate_Cyclase"/>
</dbReference>
<dbReference type="Gene3D" id="6.10.340.10">
    <property type="match status" value="1"/>
</dbReference>
<dbReference type="GO" id="GO:0052621">
    <property type="term" value="F:diguanylate cyclase activity"/>
    <property type="evidence" value="ECO:0007669"/>
    <property type="project" value="UniProtKB-EC"/>
</dbReference>
<dbReference type="PROSITE" id="PS50887">
    <property type="entry name" value="GGDEF"/>
    <property type="match status" value="1"/>
</dbReference>
<dbReference type="RefSeq" id="WP_103920362.1">
    <property type="nucleotide sequence ID" value="NZ_FMSV02000501.1"/>
</dbReference>
<dbReference type="CDD" id="cd01949">
    <property type="entry name" value="GGDEF"/>
    <property type="match status" value="1"/>
</dbReference>